<organism evidence="8">
    <name type="scientific">Rotavirus A</name>
    <dbReference type="NCBI Taxonomy" id="28875"/>
    <lineage>
        <taxon>Viruses</taxon>
        <taxon>Riboviria</taxon>
        <taxon>Orthornavirae</taxon>
        <taxon>Duplornaviricota</taxon>
        <taxon>Resentoviricetes</taxon>
        <taxon>Reovirales</taxon>
        <taxon>Sedoreoviridae</taxon>
        <taxon>Rotavirus</taxon>
        <taxon>Rotavirus alphagastroenteritidis</taxon>
    </lineage>
</organism>
<gene>
    <name evidence="8" type="primary">NSP5</name>
</gene>
<feature type="modified residue" description="Phosphoserine; by host CK1" evidence="5">
    <location>
        <position position="67"/>
    </location>
</feature>
<proteinExistence type="inferred from homology"/>
<keyword evidence="2 5" id="KW-0694">RNA-binding</keyword>
<dbReference type="GO" id="GO:0003723">
    <property type="term" value="F:RNA binding"/>
    <property type="evidence" value="ECO:0007669"/>
    <property type="project" value="UniProtKB-UniRule"/>
</dbReference>
<comment type="cofactor">
    <cofactor evidence="5">
        <name>Mg(2+)</name>
        <dbReference type="ChEBI" id="CHEBI:18420"/>
    </cofactor>
</comment>
<feature type="modified residue" description="Phosphoserine; by host" evidence="5">
    <location>
        <position position="163"/>
    </location>
</feature>
<feature type="compositionally biased region" description="Basic residues" evidence="7">
    <location>
        <begin position="141"/>
        <end position="150"/>
    </location>
</feature>
<dbReference type="Pfam" id="PF01525">
    <property type="entry name" value="Rota_NS26"/>
    <property type="match status" value="1"/>
</dbReference>
<evidence type="ECO:0000313" key="8">
    <source>
        <dbReference type="EMBL" id="BCY23780.1"/>
    </source>
</evidence>
<keyword evidence="3 5" id="KW-0325">Glycoprotein</keyword>
<reference evidence="8" key="1">
    <citation type="submission" date="2021-06" db="EMBL/GenBank/DDBJ databases">
        <title>Isolation and characterization of novel genotype rotavirus A in multimammate mouse in Zambia.</title>
        <authorList>
            <person name="Kishimoto M."/>
            <person name="Sasaki M."/>
            <person name="Sawa H."/>
        </authorList>
    </citation>
    <scope>NUCLEOTIDE SEQUENCE</scope>
    <source>
        <strain evidence="8">MpR12</strain>
    </source>
</reference>
<feature type="binding site" evidence="5">
    <location>
        <position position="92"/>
    </location>
    <ligand>
        <name>Mg(2+)</name>
        <dbReference type="ChEBI" id="CHEBI:18420"/>
    </ligand>
</feature>
<evidence type="ECO:0000256" key="7">
    <source>
        <dbReference type="SAM" id="MobiDB-lite"/>
    </source>
</evidence>
<comment type="subunit">
    <text evidence="5">Homodimer. Interacts with VP1. Interacts with VP2. Interacts with NSP2; this interaction leads to up-regulation of NSP5 hyperphosphorylation and formation of virus factories. Interacts with NSP6. Interacts with host DCP1A, DCP1B, DDX6, EDC4, EIF2S1/eIF2-alpha, AGO2 and CAPRIN1; these interactions are probably part of the sequestration of some host SGs and PBs proteins in viral factories.</text>
</comment>
<feature type="modified residue" description="Phosphoserine; by host" evidence="5">
    <location>
        <position position="165"/>
    </location>
</feature>
<keyword evidence="5" id="KW-0597">Phosphoprotein</keyword>
<dbReference type="InterPro" id="IPR002512">
    <property type="entry name" value="Rotavirus_A/C_NSP5"/>
</dbReference>
<dbReference type="PIRSF" id="PIRSF004006">
    <property type="entry name" value="Rota_NS26"/>
    <property type="match status" value="1"/>
</dbReference>
<dbReference type="EMBL" id="LC638708">
    <property type="protein sequence ID" value="BCY23780.1"/>
    <property type="molecule type" value="Genomic_RNA"/>
</dbReference>
<dbReference type="GO" id="GO:0019079">
    <property type="term" value="P:viral genome replication"/>
    <property type="evidence" value="ECO:0007669"/>
    <property type="project" value="UniProtKB-UniRule"/>
</dbReference>
<keyword evidence="5" id="KW-0460">Magnesium</keyword>
<dbReference type="HAMAP" id="MF_04092">
    <property type="entry name" value="ROTA_NSP5"/>
    <property type="match status" value="1"/>
</dbReference>
<evidence type="ECO:0000256" key="1">
    <source>
        <dbReference type="ARBA" id="ARBA00022741"/>
    </source>
</evidence>
<sequence length="207" mass="22703">MSLTVDVTSLPSITSSFFNNESSNNSSTLSGKSIGRSEQYVSSDAKAFTTYMLSKSPEDIEPFDSASNDPLTSFSIRTNAVKTNSNGGVSMDASTDSRSGENSIYDSVDFSFAKGLNINAGLDSKINITTSSQIDDDSSRTKNKKGKKKRSDQMNKQIISAFSDSENYVLSDSDSDEGQCNNCKYKKKYFILRERMKNIALQLITDL</sequence>
<evidence type="ECO:0000256" key="3">
    <source>
        <dbReference type="ARBA" id="ARBA00023180"/>
    </source>
</evidence>
<feature type="region of interest" description="Disordered" evidence="7">
    <location>
        <begin position="132"/>
        <end position="153"/>
    </location>
</feature>
<feature type="modified residue" description="Phosphoserine; by host" evidence="5">
    <location>
        <position position="175"/>
    </location>
</feature>
<comment type="PTM">
    <text evidence="5">Hyperphosphorylated on serine residues, when in dimeric form. Phosphorylation by host CK1 is required for the hyperphosphorylation of NSP5 dimer.</text>
</comment>
<keyword evidence="1 5" id="KW-0547">Nucleotide-binding</keyword>
<protein>
    <recommendedName>
        <fullName evidence="5 6">Non-structural protein 5</fullName>
        <shortName evidence="5 6">NSP5</shortName>
    </recommendedName>
    <alternativeName>
        <fullName evidence="5">NS26</fullName>
    </alternativeName>
</protein>
<comment type="function">
    <text evidence="5">Plays an essential role in the viral genome replication. Participates, together with NSP2, in the formation of viral factories (viroplasms) which are large inclusions in the host cytoplasm where replication intermediates are assembled and viral RNA replication takes place. Orchestrates the recruitment of viroplasmic proteins such as capsid proteins to these factories. Participates in the selective exclusion of host proteins from stress granules (SG) and P bodies (PB). Participates also in the sequestration of these remodeled organelles in viral factories.</text>
</comment>
<dbReference type="GO" id="GO:0000166">
    <property type="term" value="F:nucleotide binding"/>
    <property type="evidence" value="ECO:0007669"/>
    <property type="project" value="UniProtKB-UniRule"/>
</dbReference>
<dbReference type="GO" id="GO:0000287">
    <property type="term" value="F:magnesium ion binding"/>
    <property type="evidence" value="ECO:0007669"/>
    <property type="project" value="UniProtKB-UniRule"/>
</dbReference>
<evidence type="ECO:0000256" key="5">
    <source>
        <dbReference type="HAMAP-Rule" id="MF_04092"/>
    </source>
</evidence>
<name>A0A8D5ZHU6_9REOV</name>
<accession>A0A8D5ZHU6</accession>
<dbReference type="GO" id="GO:0030430">
    <property type="term" value="C:host cell cytoplasm"/>
    <property type="evidence" value="ECO:0007669"/>
    <property type="project" value="UniProtKB-SubCell"/>
</dbReference>
<comment type="PTM">
    <text evidence="5">O-glycosylated.</text>
</comment>
<feature type="modified residue" description="Phosphoserine; by host" evidence="5">
    <location>
        <position position="173"/>
    </location>
</feature>
<keyword evidence="4 5" id="KW-1035">Host cytoplasm</keyword>
<evidence type="ECO:0000256" key="4">
    <source>
        <dbReference type="ARBA" id="ARBA00023200"/>
    </source>
</evidence>
<evidence type="ECO:0000256" key="2">
    <source>
        <dbReference type="ARBA" id="ARBA00022884"/>
    </source>
</evidence>
<evidence type="ECO:0000256" key="6">
    <source>
        <dbReference type="PIRNR" id="PIRNR004006"/>
    </source>
</evidence>
<keyword evidence="5" id="KW-0479">Metal-binding</keyword>
<comment type="similarity">
    <text evidence="5">Belongs to the rotavirus NSP5 family.</text>
</comment>
<dbReference type="GO" id="GO:0016887">
    <property type="term" value="F:ATP hydrolysis activity"/>
    <property type="evidence" value="ECO:0007669"/>
    <property type="project" value="UniProtKB-UniRule"/>
</dbReference>
<comment type="subcellular location">
    <subcellularLocation>
        <location evidence="5 6">Host cytoplasm</location>
    </subcellularLocation>
    <text evidence="5 6">Found in spherical cytoplasmic structures, called virus factories, that appear early after infection and are the site of viral replication and packaging.</text>
</comment>